<dbReference type="InterPro" id="IPR032386">
    <property type="entry name" value="FlgT_M"/>
</dbReference>
<evidence type="ECO:0000313" key="5">
    <source>
        <dbReference type="EMBL" id="QTH71011.1"/>
    </source>
</evidence>
<evidence type="ECO:0000259" key="2">
    <source>
        <dbReference type="Pfam" id="PF16538"/>
    </source>
</evidence>
<dbReference type="InterPro" id="IPR038180">
    <property type="entry name" value="FlgT_N_sf"/>
</dbReference>
<evidence type="ECO:0000259" key="4">
    <source>
        <dbReference type="Pfam" id="PF16548"/>
    </source>
</evidence>
<dbReference type="Gene3D" id="3.30.1660.40">
    <property type="entry name" value="FlgT, N-terminal domain"/>
    <property type="match status" value="1"/>
</dbReference>
<dbReference type="InterPro" id="IPR032388">
    <property type="entry name" value="FlgT_C"/>
</dbReference>
<sequence length="406" mass="45702">MQTQTRQYTATLKACCFLVGLGVAFESQAEWFESTGYAVIDDGDIAKARHAAIKDAVRQALIFSGASVSSVQTIADGVLSQDQVKIKSHGEVQQINLIEERQESGQFSVTLHLDIFATHSQCKQSKFNKQVAVTRSQLLQPQQARMGQIYDLPEAASRRLFETLNSRNMAVKPVPYIAAPINVKPFFSQQFDYKDGLIEEIATRTNSQFVIFSQITDIADGEQQNSDYAFWEDDSYKRSFKANFALFDALTMEPLWQQYYTTEGTWPFKKTQLVDVNSNQFWRSDYGDKIQEVFNKVSYDLSTAVSCLPTKGKILHIDGNRLVVNLGLTHGVKEGQLMSIAHRSDLSDNAGKRYSFGIQTINQLRVVQVNQQSAIVENIDKRPLSNIQLNDIIVIETAEDDGFGFE</sequence>
<evidence type="ECO:0000256" key="1">
    <source>
        <dbReference type="SAM" id="SignalP"/>
    </source>
</evidence>
<dbReference type="Gene3D" id="3.40.50.10610">
    <property type="entry name" value="ABC-type transport auxiliary lipoprotein component"/>
    <property type="match status" value="1"/>
</dbReference>
<name>A0A975DFQ5_9GAMM</name>
<gene>
    <name evidence="5" type="ORF">J5O05_14240</name>
</gene>
<dbReference type="Pfam" id="PF16548">
    <property type="entry name" value="FlgT_N"/>
    <property type="match status" value="1"/>
</dbReference>
<protein>
    <submittedName>
        <fullName evidence="5">Flagella assembly protein FlgT</fullName>
    </submittedName>
</protein>
<dbReference type="RefSeq" id="WP_208842653.1">
    <property type="nucleotide sequence ID" value="NZ_CP072133.1"/>
</dbReference>
<feature type="domain" description="Flagellar assembly protein T middle" evidence="3">
    <location>
        <begin position="120"/>
        <end position="276"/>
    </location>
</feature>
<dbReference type="KEGG" id="pxi:J5O05_14240"/>
<dbReference type="Gene3D" id="2.40.10.410">
    <property type="entry name" value="FlgT, C-terminal domain"/>
    <property type="match status" value="1"/>
</dbReference>
<keyword evidence="5" id="KW-0969">Cilium</keyword>
<dbReference type="AlphaFoldDB" id="A0A975DFQ5"/>
<keyword evidence="6" id="KW-1185">Reference proteome</keyword>
<dbReference type="EMBL" id="CP072133">
    <property type="protein sequence ID" value="QTH71011.1"/>
    <property type="molecule type" value="Genomic_DNA"/>
</dbReference>
<accession>A0A975DFQ5</accession>
<dbReference type="InterPro" id="IPR032370">
    <property type="entry name" value="FlgT_N"/>
</dbReference>
<evidence type="ECO:0000313" key="6">
    <source>
        <dbReference type="Proteomes" id="UP000664904"/>
    </source>
</evidence>
<keyword evidence="5" id="KW-0282">Flagellum</keyword>
<feature type="signal peptide" evidence="1">
    <location>
        <begin position="1"/>
        <end position="29"/>
    </location>
</feature>
<keyword evidence="5" id="KW-0966">Cell projection</keyword>
<organism evidence="5 6">
    <name type="scientific">Pseudoalteromonas xiamenensis</name>
    <dbReference type="NCBI Taxonomy" id="882626"/>
    <lineage>
        <taxon>Bacteria</taxon>
        <taxon>Pseudomonadati</taxon>
        <taxon>Pseudomonadota</taxon>
        <taxon>Gammaproteobacteria</taxon>
        <taxon>Alteromonadales</taxon>
        <taxon>Pseudoalteromonadaceae</taxon>
        <taxon>Pseudoalteromonas</taxon>
    </lineage>
</organism>
<dbReference type="Pfam" id="PF16538">
    <property type="entry name" value="FlgT_C"/>
    <property type="match status" value="1"/>
</dbReference>
<dbReference type="InterPro" id="IPR038165">
    <property type="entry name" value="FlgT_C_sf"/>
</dbReference>
<feature type="domain" description="Flagellar assembly protein T C-terminal" evidence="2">
    <location>
        <begin position="319"/>
        <end position="394"/>
    </location>
</feature>
<keyword evidence="1" id="KW-0732">Signal</keyword>
<proteinExistence type="predicted"/>
<feature type="chain" id="PRO_5036870335" evidence="1">
    <location>
        <begin position="30"/>
        <end position="406"/>
    </location>
</feature>
<feature type="domain" description="Flagellar assembly protein T N-terminal" evidence="4">
    <location>
        <begin position="30"/>
        <end position="116"/>
    </location>
</feature>
<evidence type="ECO:0000259" key="3">
    <source>
        <dbReference type="Pfam" id="PF16539"/>
    </source>
</evidence>
<dbReference type="Proteomes" id="UP000664904">
    <property type="component" value="Chromosome"/>
</dbReference>
<reference evidence="5" key="1">
    <citation type="submission" date="2021-03" db="EMBL/GenBank/DDBJ databases">
        <title>Complete Genome of Pseudoalteromonas xiamenensis STKMTI.2, a new potential marine bacterium producing anti-Vibrio compounds.</title>
        <authorList>
            <person name="Handayani D.P."/>
            <person name="Isnansetyo A."/>
            <person name="Istiqomah I."/>
            <person name="Jumina J."/>
        </authorList>
    </citation>
    <scope>NUCLEOTIDE SEQUENCE</scope>
    <source>
        <strain evidence="5">STKMTI.2</strain>
    </source>
</reference>
<dbReference type="Pfam" id="PF16539">
    <property type="entry name" value="FlgT_M"/>
    <property type="match status" value="1"/>
</dbReference>